<evidence type="ECO:0000256" key="3">
    <source>
        <dbReference type="ARBA" id="ARBA00022722"/>
    </source>
</evidence>
<keyword evidence="16" id="KW-1185">Reference proteome</keyword>
<dbReference type="InterPro" id="IPR012337">
    <property type="entry name" value="RNaseH-like_sf"/>
</dbReference>
<dbReference type="FunFam" id="3.30.420.10:FF:000002">
    <property type="entry name" value="Crossover junction endodeoxyribonuclease RuvC"/>
    <property type="match status" value="1"/>
</dbReference>
<feature type="active site" evidence="13">
    <location>
        <position position="8"/>
    </location>
</feature>
<evidence type="ECO:0000256" key="5">
    <source>
        <dbReference type="ARBA" id="ARBA00022759"/>
    </source>
</evidence>
<dbReference type="GO" id="GO:0008821">
    <property type="term" value="F:crossover junction DNA endonuclease activity"/>
    <property type="evidence" value="ECO:0007669"/>
    <property type="project" value="UniProtKB-UniRule"/>
</dbReference>
<reference evidence="15 16" key="1">
    <citation type="submission" date="2018-06" db="EMBL/GenBank/DDBJ databases">
        <authorList>
            <consortium name="Pathogen Informatics"/>
            <person name="Doyle S."/>
        </authorList>
    </citation>
    <scope>NUCLEOTIDE SEQUENCE [LARGE SCALE GENOMIC DNA]</scope>
    <source>
        <strain evidence="15 16">NCTC1659</strain>
    </source>
</reference>
<dbReference type="InterPro" id="IPR020563">
    <property type="entry name" value="X-over_junc_endoDNase_Mg_BS"/>
</dbReference>
<keyword evidence="10 13" id="KW-0233">DNA recombination</keyword>
<comment type="similarity">
    <text evidence="1 13">Belongs to the RuvC family.</text>
</comment>
<evidence type="ECO:0000256" key="14">
    <source>
        <dbReference type="NCBIfam" id="TIGR00228"/>
    </source>
</evidence>
<evidence type="ECO:0000256" key="12">
    <source>
        <dbReference type="ARBA" id="ARBA00029354"/>
    </source>
</evidence>
<feature type="binding site" evidence="13">
    <location>
        <position position="67"/>
    </location>
    <ligand>
        <name>Mg(2+)</name>
        <dbReference type="ChEBI" id="CHEBI:18420"/>
        <label>2</label>
    </ligand>
</feature>
<dbReference type="EC" id="3.1.21.10" evidence="13 14"/>
<evidence type="ECO:0000256" key="2">
    <source>
        <dbReference type="ARBA" id="ARBA00022490"/>
    </source>
</evidence>
<evidence type="ECO:0000256" key="4">
    <source>
        <dbReference type="ARBA" id="ARBA00022723"/>
    </source>
</evidence>
<feature type="binding site" evidence="13">
    <location>
        <position position="139"/>
    </location>
    <ligand>
        <name>Mg(2+)</name>
        <dbReference type="ChEBI" id="CHEBI:18420"/>
        <label>1</label>
    </ligand>
</feature>
<dbReference type="EMBL" id="UGHF01000001">
    <property type="protein sequence ID" value="STO61048.1"/>
    <property type="molecule type" value="Genomic_DNA"/>
</dbReference>
<keyword evidence="6 13" id="KW-0227">DNA damage</keyword>
<dbReference type="RefSeq" id="WP_078218205.1">
    <property type="nucleotide sequence ID" value="NZ_MUXZ01000010.1"/>
</dbReference>
<comment type="subunit">
    <text evidence="13">Homodimer which binds Holliday junction (HJ) DNA. The HJ becomes 2-fold symmetrical on binding to RuvC with unstacked arms; it has a different conformation from HJ DNA in complex with RuvA. In the full resolvosome a probable DNA-RuvA(4)-RuvB(12)-RuvC(2) complex forms which resolves the HJ.</text>
</comment>
<dbReference type="CDD" id="cd16962">
    <property type="entry name" value="RuvC"/>
    <property type="match status" value="1"/>
</dbReference>
<keyword evidence="9 13" id="KW-0238">DNA-binding</keyword>
<evidence type="ECO:0000256" key="1">
    <source>
        <dbReference type="ARBA" id="ARBA00009518"/>
    </source>
</evidence>
<dbReference type="GO" id="GO:0005737">
    <property type="term" value="C:cytoplasm"/>
    <property type="evidence" value="ECO:0007669"/>
    <property type="project" value="UniProtKB-SubCell"/>
</dbReference>
<evidence type="ECO:0000256" key="13">
    <source>
        <dbReference type="HAMAP-Rule" id="MF_00034"/>
    </source>
</evidence>
<evidence type="ECO:0000313" key="16">
    <source>
        <dbReference type="Proteomes" id="UP000254329"/>
    </source>
</evidence>
<dbReference type="InterPro" id="IPR002176">
    <property type="entry name" value="X-over_junc_endoDNase_RuvC"/>
</dbReference>
<dbReference type="PANTHER" id="PTHR30194">
    <property type="entry name" value="CROSSOVER JUNCTION ENDODEOXYRIBONUCLEASE RUVC"/>
    <property type="match status" value="1"/>
</dbReference>
<dbReference type="Proteomes" id="UP000254329">
    <property type="component" value="Unassembled WGS sequence"/>
</dbReference>
<evidence type="ECO:0000256" key="6">
    <source>
        <dbReference type="ARBA" id="ARBA00022763"/>
    </source>
</evidence>
<accession>A0A1V4B1X7</accession>
<dbReference type="STRING" id="733.B0186_04525"/>
<organism evidence="15 16">
    <name type="scientific">Canicola haemoglobinophilus</name>
    <dbReference type="NCBI Taxonomy" id="733"/>
    <lineage>
        <taxon>Bacteria</taxon>
        <taxon>Pseudomonadati</taxon>
        <taxon>Pseudomonadota</taxon>
        <taxon>Gammaproteobacteria</taxon>
        <taxon>Pasteurellales</taxon>
        <taxon>Pasteurellaceae</taxon>
        <taxon>Canicola</taxon>
    </lineage>
</organism>
<dbReference type="Pfam" id="PF02075">
    <property type="entry name" value="RuvC"/>
    <property type="match status" value="1"/>
</dbReference>
<comment type="subcellular location">
    <subcellularLocation>
        <location evidence="13">Cytoplasm</location>
    </subcellularLocation>
</comment>
<dbReference type="GO" id="GO:0003677">
    <property type="term" value="F:DNA binding"/>
    <property type="evidence" value="ECO:0007669"/>
    <property type="project" value="UniProtKB-KW"/>
</dbReference>
<keyword evidence="8 13" id="KW-0460">Magnesium</keyword>
<dbReference type="PROSITE" id="PS01321">
    <property type="entry name" value="RUVC"/>
    <property type="match status" value="1"/>
</dbReference>
<protein>
    <recommendedName>
        <fullName evidence="13 14">Crossover junction endodeoxyribonuclease RuvC</fullName>
        <ecNumber evidence="13 14">3.1.21.10</ecNumber>
    </recommendedName>
    <alternativeName>
        <fullName evidence="13">Holliday junction nuclease RuvC</fullName>
    </alternativeName>
    <alternativeName>
        <fullName evidence="13">Holliday junction resolvase RuvC</fullName>
    </alternativeName>
</protein>
<keyword evidence="2 13" id="KW-0963">Cytoplasm</keyword>
<evidence type="ECO:0000256" key="7">
    <source>
        <dbReference type="ARBA" id="ARBA00022801"/>
    </source>
</evidence>
<feature type="active site" evidence="13">
    <location>
        <position position="139"/>
    </location>
</feature>
<gene>
    <name evidence="13 15" type="primary">ruvC</name>
    <name evidence="15" type="ORF">NCTC1659_02355</name>
</gene>
<dbReference type="NCBIfam" id="TIGR00228">
    <property type="entry name" value="ruvC"/>
    <property type="match status" value="1"/>
</dbReference>
<keyword evidence="7 13" id="KW-0378">Hydrolase</keyword>
<keyword evidence="5 13" id="KW-0255">Endonuclease</keyword>
<dbReference type="PRINTS" id="PR00696">
    <property type="entry name" value="RSOLVASERUVC"/>
</dbReference>
<dbReference type="GO" id="GO:0006281">
    <property type="term" value="P:DNA repair"/>
    <property type="evidence" value="ECO:0007669"/>
    <property type="project" value="UniProtKB-UniRule"/>
</dbReference>
<feature type="active site" evidence="13">
    <location>
        <position position="67"/>
    </location>
</feature>
<keyword evidence="11 13" id="KW-0234">DNA repair</keyword>
<keyword evidence="3 13" id="KW-0540">Nuclease</keyword>
<evidence type="ECO:0000256" key="10">
    <source>
        <dbReference type="ARBA" id="ARBA00023172"/>
    </source>
</evidence>
<sequence>MSIILGIDPGSRVTGYGVIRQIGRKLEYLGSGVIRTSIDDLPTRLKRIYAGVTEIITQFHPDEFAIEQVFMAKNPDSALKLGQARGTAIVAAVNQNLPIFEYSARTIKQTVVGTGAAEKAQVQEMVARLLQLSDKPQADAADALAIAITHANSIHHSLQIANSATIKTPENIIALLRTKYSRGRFRLKG</sequence>
<dbReference type="InterPro" id="IPR036397">
    <property type="entry name" value="RNaseH_sf"/>
</dbReference>
<dbReference type="PANTHER" id="PTHR30194:SF3">
    <property type="entry name" value="CROSSOVER JUNCTION ENDODEOXYRIBONUCLEASE RUVC"/>
    <property type="match status" value="1"/>
</dbReference>
<evidence type="ECO:0000256" key="9">
    <source>
        <dbReference type="ARBA" id="ARBA00023125"/>
    </source>
</evidence>
<dbReference type="AlphaFoldDB" id="A0A1V4B1X7"/>
<evidence type="ECO:0000256" key="11">
    <source>
        <dbReference type="ARBA" id="ARBA00023204"/>
    </source>
</evidence>
<proteinExistence type="inferred from homology"/>
<dbReference type="GO" id="GO:0000287">
    <property type="term" value="F:magnesium ion binding"/>
    <property type="evidence" value="ECO:0007669"/>
    <property type="project" value="UniProtKB-UniRule"/>
</dbReference>
<keyword evidence="4 13" id="KW-0479">Metal-binding</keyword>
<feature type="binding site" evidence="13">
    <location>
        <position position="8"/>
    </location>
    <ligand>
        <name>Mg(2+)</name>
        <dbReference type="ChEBI" id="CHEBI:18420"/>
        <label>1</label>
    </ligand>
</feature>
<evidence type="ECO:0000256" key="8">
    <source>
        <dbReference type="ARBA" id="ARBA00022842"/>
    </source>
</evidence>
<comment type="catalytic activity">
    <reaction evidence="12 13">
        <text>Endonucleolytic cleavage at a junction such as a reciprocal single-stranded crossover between two homologous DNA duplexes (Holliday junction).</text>
        <dbReference type="EC" id="3.1.21.10"/>
    </reaction>
</comment>
<name>A0A1V4B1X7_9PAST</name>
<dbReference type="SUPFAM" id="SSF53098">
    <property type="entry name" value="Ribonuclease H-like"/>
    <property type="match status" value="1"/>
</dbReference>
<evidence type="ECO:0000313" key="15">
    <source>
        <dbReference type="EMBL" id="STO61048.1"/>
    </source>
</evidence>
<comment type="cofactor">
    <cofactor evidence="13">
        <name>Mg(2+)</name>
        <dbReference type="ChEBI" id="CHEBI:18420"/>
    </cofactor>
    <text evidence="13">Binds 2 Mg(2+) ion per subunit.</text>
</comment>
<dbReference type="HAMAP" id="MF_00034">
    <property type="entry name" value="RuvC"/>
    <property type="match status" value="1"/>
</dbReference>
<comment type="function">
    <text evidence="13">The RuvA-RuvB-RuvC complex processes Holliday junction (HJ) DNA during genetic recombination and DNA repair. Endonuclease that resolves HJ intermediates. Cleaves cruciform DNA by making single-stranded nicks across the HJ at symmetrical positions within the homologous arms, yielding a 5'-phosphate and a 3'-hydroxyl group; requires a central core of homology in the junction. The consensus cleavage sequence is 5'-(A/T)TT(C/G)-3'. Cleavage occurs on the 3'-side of the TT dinucleotide at the point of strand exchange. HJ branch migration catalyzed by RuvA-RuvB allows RuvC to scan DNA until it finds its consensus sequence, where it cleaves and resolves the cruciform DNA.</text>
</comment>
<dbReference type="Gene3D" id="3.30.420.10">
    <property type="entry name" value="Ribonuclease H-like superfamily/Ribonuclease H"/>
    <property type="match status" value="1"/>
</dbReference>
<dbReference type="GO" id="GO:0048476">
    <property type="term" value="C:Holliday junction resolvase complex"/>
    <property type="evidence" value="ECO:0007669"/>
    <property type="project" value="UniProtKB-UniRule"/>
</dbReference>
<dbReference type="GO" id="GO:0006310">
    <property type="term" value="P:DNA recombination"/>
    <property type="evidence" value="ECO:0007669"/>
    <property type="project" value="UniProtKB-UniRule"/>
</dbReference>